<feature type="domain" description="RNA polymerase sigma factor 70 region 4 type 2" evidence="6">
    <location>
        <begin position="137"/>
        <end position="188"/>
    </location>
</feature>
<comment type="caution">
    <text evidence="7">The sequence shown here is derived from an EMBL/GenBank/DDBJ whole genome shotgun (WGS) entry which is preliminary data.</text>
</comment>
<dbReference type="PANTHER" id="PTHR43133">
    <property type="entry name" value="RNA POLYMERASE ECF-TYPE SIGMA FACTO"/>
    <property type="match status" value="1"/>
</dbReference>
<dbReference type="InterPro" id="IPR039425">
    <property type="entry name" value="RNA_pol_sigma-70-like"/>
</dbReference>
<dbReference type="EMBL" id="JACHNB010000001">
    <property type="protein sequence ID" value="MBB4740310.1"/>
    <property type="molecule type" value="Genomic_DNA"/>
</dbReference>
<evidence type="ECO:0000313" key="7">
    <source>
        <dbReference type="EMBL" id="MBB4740310.1"/>
    </source>
</evidence>
<dbReference type="InterPro" id="IPR036388">
    <property type="entry name" value="WH-like_DNA-bd_sf"/>
</dbReference>
<dbReference type="InterPro" id="IPR013324">
    <property type="entry name" value="RNA_pol_sigma_r3/r4-like"/>
</dbReference>
<evidence type="ECO:0000256" key="1">
    <source>
        <dbReference type="ARBA" id="ARBA00010641"/>
    </source>
</evidence>
<dbReference type="Gene3D" id="1.10.1740.10">
    <property type="match status" value="1"/>
</dbReference>
<name>A0A7W7M7Y6_9ACTN</name>
<dbReference type="Pfam" id="PF04542">
    <property type="entry name" value="Sigma70_r2"/>
    <property type="match status" value="1"/>
</dbReference>
<dbReference type="AlphaFoldDB" id="A0A7W7M7Y6"/>
<dbReference type="GO" id="GO:0006352">
    <property type="term" value="P:DNA-templated transcription initiation"/>
    <property type="evidence" value="ECO:0007669"/>
    <property type="project" value="InterPro"/>
</dbReference>
<dbReference type="GO" id="GO:0003677">
    <property type="term" value="F:DNA binding"/>
    <property type="evidence" value="ECO:0007669"/>
    <property type="project" value="InterPro"/>
</dbReference>
<dbReference type="InterPro" id="IPR014284">
    <property type="entry name" value="RNA_pol_sigma-70_dom"/>
</dbReference>
<organism evidence="7 8">
    <name type="scientific">Actinoplanes octamycinicus</name>
    <dbReference type="NCBI Taxonomy" id="135948"/>
    <lineage>
        <taxon>Bacteria</taxon>
        <taxon>Bacillati</taxon>
        <taxon>Actinomycetota</taxon>
        <taxon>Actinomycetes</taxon>
        <taxon>Micromonosporales</taxon>
        <taxon>Micromonosporaceae</taxon>
        <taxon>Actinoplanes</taxon>
    </lineage>
</organism>
<feature type="domain" description="RNA polymerase sigma-70 region 2" evidence="5">
    <location>
        <begin position="38"/>
        <end position="103"/>
    </location>
</feature>
<reference evidence="7 8" key="1">
    <citation type="submission" date="2020-08" db="EMBL/GenBank/DDBJ databases">
        <title>Sequencing the genomes of 1000 actinobacteria strains.</title>
        <authorList>
            <person name="Klenk H.-P."/>
        </authorList>
    </citation>
    <scope>NUCLEOTIDE SEQUENCE [LARGE SCALE GENOMIC DNA]</scope>
    <source>
        <strain evidence="7 8">DSM 45809</strain>
    </source>
</reference>
<sequence length="198" mass="21759">MEVSAVLEKRATDAAEDDARLRDRLVFGDQTALADLHDRFSALVYTIAARVTRDGPAAEDVTQEVFLAVWQHPHAFEPAKGSLRAWLAMLAHRRAVDLVRREEAQRRTARDGRLHAGAVSGGDPVGDQVSAADTKARLAAALRELPEHLDRAVTLAYLEGRTYREVAAELGLPEGTAKSRLREALRRLAEALHDGEAR</sequence>
<dbReference type="Pfam" id="PF08281">
    <property type="entry name" value="Sigma70_r4_2"/>
    <property type="match status" value="1"/>
</dbReference>
<dbReference type="InterPro" id="IPR013325">
    <property type="entry name" value="RNA_pol_sigma_r2"/>
</dbReference>
<evidence type="ECO:0000259" key="5">
    <source>
        <dbReference type="Pfam" id="PF04542"/>
    </source>
</evidence>
<evidence type="ECO:0000256" key="2">
    <source>
        <dbReference type="ARBA" id="ARBA00023015"/>
    </source>
</evidence>
<dbReference type="CDD" id="cd06171">
    <property type="entry name" value="Sigma70_r4"/>
    <property type="match status" value="1"/>
</dbReference>
<dbReference type="InterPro" id="IPR013249">
    <property type="entry name" value="RNA_pol_sigma70_r4_t2"/>
</dbReference>
<dbReference type="RefSeq" id="WP_203759287.1">
    <property type="nucleotide sequence ID" value="NZ_BOMR01000141.1"/>
</dbReference>
<dbReference type="Gene3D" id="1.10.10.10">
    <property type="entry name" value="Winged helix-like DNA-binding domain superfamily/Winged helix DNA-binding domain"/>
    <property type="match status" value="1"/>
</dbReference>
<dbReference type="InterPro" id="IPR007627">
    <property type="entry name" value="RNA_pol_sigma70_r2"/>
</dbReference>
<evidence type="ECO:0000256" key="4">
    <source>
        <dbReference type="ARBA" id="ARBA00023163"/>
    </source>
</evidence>
<evidence type="ECO:0000313" key="8">
    <source>
        <dbReference type="Proteomes" id="UP000546162"/>
    </source>
</evidence>
<dbReference type="Proteomes" id="UP000546162">
    <property type="component" value="Unassembled WGS sequence"/>
</dbReference>
<proteinExistence type="inferred from homology"/>
<evidence type="ECO:0000256" key="3">
    <source>
        <dbReference type="ARBA" id="ARBA00023082"/>
    </source>
</evidence>
<keyword evidence="3" id="KW-0731">Sigma factor</keyword>
<keyword evidence="8" id="KW-1185">Reference proteome</keyword>
<comment type="similarity">
    <text evidence="1">Belongs to the sigma-70 factor family. ECF subfamily.</text>
</comment>
<dbReference type="PANTHER" id="PTHR43133:SF62">
    <property type="entry name" value="RNA POLYMERASE SIGMA FACTOR SIGZ"/>
    <property type="match status" value="1"/>
</dbReference>
<dbReference type="SUPFAM" id="SSF88946">
    <property type="entry name" value="Sigma2 domain of RNA polymerase sigma factors"/>
    <property type="match status" value="1"/>
</dbReference>
<keyword evidence="4" id="KW-0804">Transcription</keyword>
<dbReference type="NCBIfam" id="TIGR02937">
    <property type="entry name" value="sigma70-ECF"/>
    <property type="match status" value="1"/>
</dbReference>
<keyword evidence="2" id="KW-0805">Transcription regulation</keyword>
<protein>
    <submittedName>
        <fullName evidence="7">RNA polymerase sigma-70 factor (ECF subfamily)</fullName>
    </submittedName>
</protein>
<dbReference type="SUPFAM" id="SSF88659">
    <property type="entry name" value="Sigma3 and sigma4 domains of RNA polymerase sigma factors"/>
    <property type="match status" value="1"/>
</dbReference>
<accession>A0A7W7M7Y6</accession>
<gene>
    <name evidence="7" type="ORF">BJY16_003769</name>
</gene>
<dbReference type="GO" id="GO:0016987">
    <property type="term" value="F:sigma factor activity"/>
    <property type="evidence" value="ECO:0007669"/>
    <property type="project" value="UniProtKB-KW"/>
</dbReference>
<evidence type="ECO:0000259" key="6">
    <source>
        <dbReference type="Pfam" id="PF08281"/>
    </source>
</evidence>